<proteinExistence type="predicted"/>
<name>A0A9E8ZC35_9CYAN</name>
<feature type="transmembrane region" description="Helical" evidence="6">
    <location>
        <begin position="30"/>
        <end position="46"/>
    </location>
</feature>
<evidence type="ECO:0000256" key="2">
    <source>
        <dbReference type="ARBA" id="ARBA00022475"/>
    </source>
</evidence>
<feature type="transmembrane region" description="Helical" evidence="6">
    <location>
        <begin position="388"/>
        <end position="412"/>
    </location>
</feature>
<gene>
    <name evidence="9" type="ORF">OXH18_23570</name>
</gene>
<dbReference type="PANTHER" id="PTHR30619:SF1">
    <property type="entry name" value="RECOMBINATION PROTEIN 2"/>
    <property type="match status" value="1"/>
</dbReference>
<sequence length="748" mass="80651">MATSAAVICLAYILGLLLTGIPGKVANIPIGAIGLLVIGVVVAFLVPRFWRMGPRSRVWLVAAVIGVLASLYFQARIPRPTATDISHLFLSSNATTEILPRQLYQVQGTIATSPRLTQSQRIQFELEATQAQAIDPPNSSPRPVTGRVLVTVPPLQATGLYPGQRVTIAGSLYQPKPATNPGGFDFAKYLAQQGIFTGLRGQTVTVTAPHLPPPLWSIRQRIIRSQVAGLGVPEGPLVSAMVMGGRSVDLPYEMRDQFRWAGLAHALAASGAQVSLLVGIVLTCTQRLQPNLRLGLGLSVLLFYLSLTGIEASVLRAAIMGTVALVALTVERKVNPIASILFAATLLLLWNPLWMFDLGFQLSFLATLGLLVTVPVLSQWLDWLPALLIPLFTVPIAAFLWTLPLLLFAFGITSPYSVLINIVATPLIAVISVGGMISAVAALIYPSAGSVLAGLLHLPSYLFIQLAEWGNQLPGNTWAVGSISIVRLLLLYGLMGLIWAWKAAQRYWWIALIVGMSLILIPAWYTSTTLLQATVLDTTDRPVLVWQEQGQVALINSGSETDAKFTVLPFLLKQGVNRIDWAVSPSLQSVDREGWQRLQSHLAIQAMYAAAPSASLPGTSIAPLAFDRPMQLGAATVRSLGHNTSETASALVLDMAGQRWLFLNHLPAVNQQVQLPSASVLWWTGEELSAEILAAINPTVAIVSGRTIAPSADRWLQAHSVTTFVTDRDGAVQWTPQRGFRSQLEAVD</sequence>
<dbReference type="EMBL" id="CP113797">
    <property type="protein sequence ID" value="WAL60112.1"/>
    <property type="molecule type" value="Genomic_DNA"/>
</dbReference>
<feature type="transmembrane region" description="Helical" evidence="6">
    <location>
        <begin position="291"/>
        <end position="307"/>
    </location>
</feature>
<dbReference type="AlphaFoldDB" id="A0A9E8ZC35"/>
<dbReference type="InterPro" id="IPR025405">
    <property type="entry name" value="DUF4131"/>
</dbReference>
<dbReference type="InterPro" id="IPR004477">
    <property type="entry name" value="ComEC_N"/>
</dbReference>
<evidence type="ECO:0000256" key="1">
    <source>
        <dbReference type="ARBA" id="ARBA00004651"/>
    </source>
</evidence>
<dbReference type="PANTHER" id="PTHR30619">
    <property type="entry name" value="DNA INTERNALIZATION/COMPETENCE PROTEIN COMEC/REC2"/>
    <property type="match status" value="1"/>
</dbReference>
<feature type="domain" description="ComEC/Rec2-related protein" evidence="7">
    <location>
        <begin position="245"/>
        <end position="503"/>
    </location>
</feature>
<evidence type="ECO:0000313" key="10">
    <source>
        <dbReference type="Proteomes" id="UP001163152"/>
    </source>
</evidence>
<comment type="subcellular location">
    <subcellularLocation>
        <location evidence="1">Cell membrane</location>
        <topology evidence="1">Multi-pass membrane protein</topology>
    </subcellularLocation>
</comment>
<feature type="transmembrane region" description="Helical" evidence="6">
    <location>
        <begin position="58"/>
        <end position="75"/>
    </location>
</feature>
<keyword evidence="4 6" id="KW-1133">Transmembrane helix</keyword>
<evidence type="ECO:0000256" key="4">
    <source>
        <dbReference type="ARBA" id="ARBA00022989"/>
    </source>
</evidence>
<evidence type="ECO:0000259" key="7">
    <source>
        <dbReference type="Pfam" id="PF03772"/>
    </source>
</evidence>
<dbReference type="Pfam" id="PF13567">
    <property type="entry name" value="DUF4131"/>
    <property type="match status" value="1"/>
</dbReference>
<reference evidence="9" key="1">
    <citation type="submission" date="2022-12" db="EMBL/GenBank/DDBJ databases">
        <title>Polyphasic identification of a Novel Hot-Spring Cyanobacterium Ocullathermofonsia sinensis gen nov. sp. nov. and Genomic Insights on its Adaptations to the Thermal Habitat.</title>
        <authorList>
            <person name="Daroch M."/>
            <person name="Tang J."/>
            <person name="Jiang Y."/>
        </authorList>
    </citation>
    <scope>NUCLEOTIDE SEQUENCE</scope>
    <source>
        <strain evidence="9">PKUAC-SCTA174</strain>
    </source>
</reference>
<feature type="transmembrane region" description="Helical" evidence="6">
    <location>
        <begin position="260"/>
        <end position="284"/>
    </location>
</feature>
<feature type="transmembrane region" description="Helical" evidence="6">
    <location>
        <begin position="418"/>
        <end position="444"/>
    </location>
</feature>
<dbReference type="Proteomes" id="UP001163152">
    <property type="component" value="Chromosome"/>
</dbReference>
<evidence type="ECO:0000259" key="8">
    <source>
        <dbReference type="Pfam" id="PF13567"/>
    </source>
</evidence>
<dbReference type="NCBIfam" id="TIGR00360">
    <property type="entry name" value="ComEC_N-term"/>
    <property type="match status" value="1"/>
</dbReference>
<feature type="transmembrane region" description="Helical" evidence="6">
    <location>
        <begin position="479"/>
        <end position="500"/>
    </location>
</feature>
<feature type="transmembrane region" description="Helical" evidence="6">
    <location>
        <begin position="362"/>
        <end position="381"/>
    </location>
</feature>
<dbReference type="KEGG" id="tsin:OXH18_23570"/>
<evidence type="ECO:0000256" key="3">
    <source>
        <dbReference type="ARBA" id="ARBA00022692"/>
    </source>
</evidence>
<dbReference type="Pfam" id="PF03772">
    <property type="entry name" value="Competence"/>
    <property type="match status" value="1"/>
</dbReference>
<keyword evidence="2" id="KW-1003">Cell membrane</keyword>
<evidence type="ECO:0000313" key="9">
    <source>
        <dbReference type="EMBL" id="WAL60112.1"/>
    </source>
</evidence>
<keyword evidence="10" id="KW-1185">Reference proteome</keyword>
<organism evidence="9 10">
    <name type="scientific">Thermocoleostomius sinensis A174</name>
    <dbReference type="NCBI Taxonomy" id="2016057"/>
    <lineage>
        <taxon>Bacteria</taxon>
        <taxon>Bacillati</taxon>
        <taxon>Cyanobacteriota</taxon>
        <taxon>Cyanophyceae</taxon>
        <taxon>Oculatellales</taxon>
        <taxon>Oculatellaceae</taxon>
        <taxon>Thermocoleostomius</taxon>
    </lineage>
</organism>
<dbReference type="InterPro" id="IPR052159">
    <property type="entry name" value="Competence_DNA_uptake"/>
</dbReference>
<feature type="transmembrane region" description="Helical" evidence="6">
    <location>
        <begin position="507"/>
        <end position="525"/>
    </location>
</feature>
<feature type="domain" description="DUF4131" evidence="8">
    <location>
        <begin position="34"/>
        <end position="203"/>
    </location>
</feature>
<dbReference type="RefSeq" id="WP_268609960.1">
    <property type="nucleotide sequence ID" value="NZ_CP113797.1"/>
</dbReference>
<evidence type="ECO:0000256" key="5">
    <source>
        <dbReference type="ARBA" id="ARBA00023136"/>
    </source>
</evidence>
<keyword evidence="3 6" id="KW-0812">Transmembrane</keyword>
<accession>A0A9E8ZC35</accession>
<feature type="transmembrane region" description="Helical" evidence="6">
    <location>
        <begin position="337"/>
        <end position="356"/>
    </location>
</feature>
<keyword evidence="5 6" id="KW-0472">Membrane</keyword>
<protein>
    <submittedName>
        <fullName evidence="9">ComEC/Rec2 family competence protein</fullName>
    </submittedName>
</protein>
<dbReference type="GO" id="GO:0005886">
    <property type="term" value="C:plasma membrane"/>
    <property type="evidence" value="ECO:0007669"/>
    <property type="project" value="UniProtKB-SubCell"/>
</dbReference>
<evidence type="ECO:0000256" key="6">
    <source>
        <dbReference type="SAM" id="Phobius"/>
    </source>
</evidence>